<keyword evidence="2" id="KW-1185">Reference proteome</keyword>
<feature type="region of interest" description="Disordered" evidence="1">
    <location>
        <begin position="1"/>
        <end position="35"/>
    </location>
</feature>
<dbReference type="GeneID" id="106817766"/>
<dbReference type="SUPFAM" id="SSF64268">
    <property type="entry name" value="PX domain"/>
    <property type="match status" value="1"/>
</dbReference>
<dbReference type="Gene3D" id="3.30.1520.10">
    <property type="entry name" value="Phox-like domain"/>
    <property type="match status" value="1"/>
</dbReference>
<evidence type="ECO:0000313" key="3">
    <source>
        <dbReference type="RefSeq" id="XP_014677956.1"/>
    </source>
</evidence>
<dbReference type="Proteomes" id="UP000695022">
    <property type="component" value="Unplaced"/>
</dbReference>
<dbReference type="InterPro" id="IPR036871">
    <property type="entry name" value="PX_dom_sf"/>
</dbReference>
<dbReference type="RefSeq" id="XP_014677956.1">
    <property type="nucleotide sequence ID" value="XM_014822470.1"/>
</dbReference>
<gene>
    <name evidence="3" type="primary">LOC106817766</name>
</gene>
<feature type="compositionally biased region" description="Gly residues" evidence="1">
    <location>
        <begin position="1"/>
        <end position="10"/>
    </location>
</feature>
<protein>
    <submittedName>
        <fullName evidence="3">Sorting nexin-16-like</fullName>
    </submittedName>
</protein>
<proteinExistence type="predicted"/>
<organism evidence="2 3">
    <name type="scientific">Priapulus caudatus</name>
    <name type="common">Priapulid worm</name>
    <dbReference type="NCBI Taxonomy" id="37621"/>
    <lineage>
        <taxon>Eukaryota</taxon>
        <taxon>Metazoa</taxon>
        <taxon>Ecdysozoa</taxon>
        <taxon>Scalidophora</taxon>
        <taxon>Priapulida</taxon>
        <taxon>Priapulimorpha</taxon>
        <taxon>Priapulimorphida</taxon>
        <taxon>Priapulidae</taxon>
        <taxon>Priapulus</taxon>
    </lineage>
</organism>
<accession>A0ABM1F0I5</accession>
<reference evidence="3" key="1">
    <citation type="submission" date="2025-08" db="UniProtKB">
        <authorList>
            <consortium name="RefSeq"/>
        </authorList>
    </citation>
    <scope>IDENTIFICATION</scope>
</reference>
<name>A0ABM1F0I5_PRICU</name>
<evidence type="ECO:0000313" key="2">
    <source>
        <dbReference type="Proteomes" id="UP000695022"/>
    </source>
</evidence>
<evidence type="ECO:0000256" key="1">
    <source>
        <dbReference type="SAM" id="MobiDB-lite"/>
    </source>
</evidence>
<sequence>MNNSSGGGGTNETTSTPAGSATAVGVVEGDAPEDAGDALVTDAGDALVTDAGDALVTDATQTDTSVAHELTVPIVGYEVMEQRARFTVYKVHVQRGPHDSWFIFRRYTDFVRLNRKVSMITGLILT</sequence>